<evidence type="ECO:0000313" key="2">
    <source>
        <dbReference type="EMBL" id="CUG89529.1"/>
    </source>
</evidence>
<accession>A0A0S4JM09</accession>
<reference evidence="3" key="1">
    <citation type="submission" date="2015-09" db="EMBL/GenBank/DDBJ databases">
        <authorList>
            <consortium name="Pathogen Informatics"/>
        </authorList>
    </citation>
    <scope>NUCLEOTIDE SEQUENCE [LARGE SCALE GENOMIC DNA]</scope>
    <source>
        <strain evidence="3">Lake Konstanz</strain>
    </source>
</reference>
<protein>
    <recommendedName>
        <fullName evidence="4">SET domain-containing protein</fullName>
    </recommendedName>
</protein>
<evidence type="ECO:0000256" key="1">
    <source>
        <dbReference type="SAM" id="MobiDB-lite"/>
    </source>
</evidence>
<dbReference type="AlphaFoldDB" id="A0A0S4JM09"/>
<organism evidence="2 3">
    <name type="scientific">Bodo saltans</name>
    <name type="common">Flagellated protozoan</name>
    <dbReference type="NCBI Taxonomy" id="75058"/>
    <lineage>
        <taxon>Eukaryota</taxon>
        <taxon>Discoba</taxon>
        <taxon>Euglenozoa</taxon>
        <taxon>Kinetoplastea</taxon>
        <taxon>Metakinetoplastina</taxon>
        <taxon>Eubodonida</taxon>
        <taxon>Bodonidae</taxon>
        <taxon>Bodo</taxon>
    </lineage>
</organism>
<dbReference type="EMBL" id="CYKH01001748">
    <property type="protein sequence ID" value="CUG89529.1"/>
    <property type="molecule type" value="Genomic_DNA"/>
</dbReference>
<evidence type="ECO:0000313" key="3">
    <source>
        <dbReference type="Proteomes" id="UP000051952"/>
    </source>
</evidence>
<feature type="region of interest" description="Disordered" evidence="1">
    <location>
        <begin position="386"/>
        <end position="415"/>
    </location>
</feature>
<dbReference type="VEuPathDB" id="TriTrypDB:BSAL_21905"/>
<sequence length="415" mass="44985">MLTRLGKTANGQRVGVFAVTPIKRGAALYVHDTAQHGDVQRRAISREDALKVSKKDIVTPCVLNLSALPKNSISAMEFMMLRHSWSSDKSFLVHHSQGSLTICPRSCVPRWILAAAEAQAKGEDKQPLLRNGDGWDSKHVDVIPASHLFEVNDAFPWQLPPSEDLANPHYWSKTFKPMWEAYQALTAPDGDEVVGGAAPNVTVTADVSLRQVEDGSSSKPWPVVLPLVKTLRDIDAGEELVGLYGTAWWMQHFLSRLFIAAEDDQMKHVRWIESIFTEGMGGTKGAPFPLLKLCRSKNAPKKLDLADPATRGAATSSGVVAASIRKSCQDHTMLRDTLVETFGCVASEEGEDSSVYPSITPLTQQPISALKWPLIECILRERAPAGGAHATDDGSPPSKHVAATANEAADGGVSL</sequence>
<dbReference type="Proteomes" id="UP000051952">
    <property type="component" value="Unassembled WGS sequence"/>
</dbReference>
<name>A0A0S4JM09_BODSA</name>
<proteinExistence type="predicted"/>
<evidence type="ECO:0008006" key="4">
    <source>
        <dbReference type="Google" id="ProtNLM"/>
    </source>
</evidence>
<gene>
    <name evidence="2" type="ORF">BSAL_21905</name>
</gene>
<keyword evidence="3" id="KW-1185">Reference proteome</keyword>